<organism evidence="6 7">
    <name type="scientific">Leeia speluncae</name>
    <dbReference type="NCBI Taxonomy" id="2884804"/>
    <lineage>
        <taxon>Bacteria</taxon>
        <taxon>Pseudomonadati</taxon>
        <taxon>Pseudomonadota</taxon>
        <taxon>Betaproteobacteria</taxon>
        <taxon>Neisseriales</taxon>
        <taxon>Leeiaceae</taxon>
        <taxon>Leeia</taxon>
    </lineage>
</organism>
<proteinExistence type="inferred from homology"/>
<dbReference type="PANTHER" id="PTHR30126:SF40">
    <property type="entry name" value="HTH-TYPE TRANSCRIPTIONAL REGULATOR GLTR"/>
    <property type="match status" value="1"/>
</dbReference>
<comment type="similarity">
    <text evidence="1">Belongs to the LysR transcriptional regulatory family.</text>
</comment>
<feature type="domain" description="LysR substrate-binding" evidence="5">
    <location>
        <begin position="8"/>
        <end position="200"/>
    </location>
</feature>
<evidence type="ECO:0000259" key="5">
    <source>
        <dbReference type="Pfam" id="PF03466"/>
    </source>
</evidence>
<evidence type="ECO:0000256" key="4">
    <source>
        <dbReference type="ARBA" id="ARBA00023163"/>
    </source>
</evidence>
<dbReference type="Pfam" id="PF03466">
    <property type="entry name" value="LysR_substrate"/>
    <property type="match status" value="1"/>
</dbReference>
<dbReference type="PANTHER" id="PTHR30126">
    <property type="entry name" value="HTH-TYPE TRANSCRIPTIONAL REGULATOR"/>
    <property type="match status" value="1"/>
</dbReference>
<keyword evidence="2" id="KW-0805">Transcription regulation</keyword>
<evidence type="ECO:0000313" key="6">
    <source>
        <dbReference type="EMBL" id="MCB6184976.1"/>
    </source>
</evidence>
<dbReference type="EMBL" id="JAJBZT010000011">
    <property type="protein sequence ID" value="MCB6184976.1"/>
    <property type="molecule type" value="Genomic_DNA"/>
</dbReference>
<dbReference type="Gene3D" id="3.40.190.290">
    <property type="match status" value="1"/>
</dbReference>
<evidence type="ECO:0000256" key="2">
    <source>
        <dbReference type="ARBA" id="ARBA00023015"/>
    </source>
</evidence>
<evidence type="ECO:0000313" key="7">
    <source>
        <dbReference type="Proteomes" id="UP001165395"/>
    </source>
</evidence>
<gene>
    <name evidence="6" type="ORF">LIN78_15625</name>
</gene>
<accession>A0ABS8DAM8</accession>
<dbReference type="SUPFAM" id="SSF53850">
    <property type="entry name" value="Periplasmic binding protein-like II"/>
    <property type="match status" value="1"/>
</dbReference>
<dbReference type="Proteomes" id="UP001165395">
    <property type="component" value="Unassembled WGS sequence"/>
</dbReference>
<sequence>MRAKGTIVKIGCVDSFAATIGPQLVKGLSNSSLKITLWSGITPVLDEQMNNRMLDVAITTEGSTKRAGISRQKLFTENYFAVFPKDFALQPVENLIQLSHRLQFIRYSSRSVIGAQIQSYLDNLGVEIERNFEFDATDPLLSLVAAGLGWAIITPLCLWQSRHHLDDVTVIPLNRIRSLGKPCPPLERSFYMLWRKEELQKIPNYVKEIVNEVASRQLTKEISAKLNIEENQLFTFE</sequence>
<dbReference type="CDD" id="cd05466">
    <property type="entry name" value="PBP2_LTTR_substrate"/>
    <property type="match status" value="1"/>
</dbReference>
<protein>
    <submittedName>
        <fullName evidence="6">LysR family transcriptional regulator substrate-binding protein</fullName>
    </submittedName>
</protein>
<keyword evidence="3" id="KW-0238">DNA-binding</keyword>
<comment type="caution">
    <text evidence="6">The sequence shown here is derived from an EMBL/GenBank/DDBJ whole genome shotgun (WGS) entry which is preliminary data.</text>
</comment>
<keyword evidence="7" id="KW-1185">Reference proteome</keyword>
<evidence type="ECO:0000256" key="1">
    <source>
        <dbReference type="ARBA" id="ARBA00009437"/>
    </source>
</evidence>
<reference evidence="6" key="1">
    <citation type="submission" date="2021-10" db="EMBL/GenBank/DDBJ databases">
        <title>The complete genome sequence of Leeia sp. TBRC 13508.</title>
        <authorList>
            <person name="Charoenyingcharoen P."/>
            <person name="Yukphan P."/>
        </authorList>
    </citation>
    <scope>NUCLEOTIDE SEQUENCE</scope>
    <source>
        <strain evidence="6">TBRC 13508</strain>
    </source>
</reference>
<evidence type="ECO:0000256" key="3">
    <source>
        <dbReference type="ARBA" id="ARBA00023125"/>
    </source>
</evidence>
<name>A0ABS8DAM8_9NEIS</name>
<dbReference type="InterPro" id="IPR005119">
    <property type="entry name" value="LysR_subst-bd"/>
</dbReference>
<keyword evidence="4" id="KW-0804">Transcription</keyword>